<dbReference type="EMBL" id="JACHFZ010000003">
    <property type="protein sequence ID" value="MBB5292215.1"/>
    <property type="molecule type" value="Genomic_DNA"/>
</dbReference>
<protein>
    <recommendedName>
        <fullName evidence="1">Rcc01698-like C-terminal domain-containing protein</fullName>
    </recommendedName>
</protein>
<evidence type="ECO:0000259" key="1">
    <source>
        <dbReference type="Pfam" id="PF23666"/>
    </source>
</evidence>
<keyword evidence="3" id="KW-1185">Reference proteome</keyword>
<proteinExistence type="predicted"/>
<dbReference type="Pfam" id="PF23666">
    <property type="entry name" value="Rcc01698_C"/>
    <property type="match status" value="1"/>
</dbReference>
<dbReference type="AlphaFoldDB" id="A0A7W8MGR3"/>
<comment type="caution">
    <text evidence="2">The sequence shown here is derived from an EMBL/GenBank/DDBJ whole genome shotgun (WGS) entry which is preliminary data.</text>
</comment>
<sequence length="374" mass="39695">MTVSLGPLASLMLEPGDTVRVVDDERDWRAMRIDRDETSSAVLEPVSTVRIGENQGVPSVSDGRITVAAPFFRMIDLPPLPQEGGDARPIAVVAAEPWRPMRIFAGPDPASLTARGDVSDPAVVGQLVGGLARGARHRWDVVNTLDVRIEGRPPESLPTSAVLAGGNTVVVETAVGWEIIQFRTADLVGGETWRLSGLLRGQQGTEEAMAAGALTGALVVFLGEGLARVASPFAERGLPLIWRAALAGAPPGGAGVSEVGFTPTGESERPWSPAHLRSAADVNGGFALTWVARSRTGGDRWEGEDRLADPPRYRVTILKAGSSIRSFETASEAAIYAGPDAVRDFSDGYDEGEWAVAHWGDGYGWSPEARARLF</sequence>
<organism evidence="2 3">
    <name type="scientific">Brevundimonas basaltis</name>
    <dbReference type="NCBI Taxonomy" id="472166"/>
    <lineage>
        <taxon>Bacteria</taxon>
        <taxon>Pseudomonadati</taxon>
        <taxon>Pseudomonadota</taxon>
        <taxon>Alphaproteobacteria</taxon>
        <taxon>Caulobacterales</taxon>
        <taxon>Caulobacteraceae</taxon>
        <taxon>Brevundimonas</taxon>
    </lineage>
</organism>
<evidence type="ECO:0000313" key="3">
    <source>
        <dbReference type="Proteomes" id="UP000566663"/>
    </source>
</evidence>
<dbReference type="RefSeq" id="WP_183254420.1">
    <property type="nucleotide sequence ID" value="NZ_BAAAFF010000002.1"/>
</dbReference>
<evidence type="ECO:0000313" key="2">
    <source>
        <dbReference type="EMBL" id="MBB5292215.1"/>
    </source>
</evidence>
<reference evidence="2 3" key="1">
    <citation type="submission" date="2020-08" db="EMBL/GenBank/DDBJ databases">
        <title>Genomic Encyclopedia of Type Strains, Phase IV (KMG-IV): sequencing the most valuable type-strain genomes for metagenomic binning, comparative biology and taxonomic classification.</title>
        <authorList>
            <person name="Goeker M."/>
        </authorList>
    </citation>
    <scope>NUCLEOTIDE SEQUENCE [LARGE SCALE GENOMIC DNA]</scope>
    <source>
        <strain evidence="2 3">DSM 25335</strain>
    </source>
</reference>
<name>A0A7W8MGR3_9CAUL</name>
<accession>A0A7W8MGR3</accession>
<gene>
    <name evidence="2" type="ORF">HNQ67_001735</name>
</gene>
<dbReference type="InterPro" id="IPR056490">
    <property type="entry name" value="Rcc01698_C"/>
</dbReference>
<dbReference type="Proteomes" id="UP000566663">
    <property type="component" value="Unassembled WGS sequence"/>
</dbReference>
<feature type="domain" description="Rcc01698-like C-terminal" evidence="1">
    <location>
        <begin position="122"/>
        <end position="220"/>
    </location>
</feature>